<dbReference type="Gene3D" id="3.60.10.10">
    <property type="entry name" value="Endonuclease/exonuclease/phosphatase"/>
    <property type="match status" value="1"/>
</dbReference>
<gene>
    <name evidence="2" type="ORF">Tco_0627973</name>
</gene>
<evidence type="ECO:0000313" key="3">
    <source>
        <dbReference type="Proteomes" id="UP001151760"/>
    </source>
</evidence>
<evidence type="ECO:0000259" key="1">
    <source>
        <dbReference type="PROSITE" id="PS50878"/>
    </source>
</evidence>
<feature type="domain" description="Reverse transcriptase" evidence="1">
    <location>
        <begin position="612"/>
        <end position="891"/>
    </location>
</feature>
<dbReference type="EMBL" id="BQNB010008811">
    <property type="protein sequence ID" value="GJS54611.1"/>
    <property type="molecule type" value="Genomic_DNA"/>
</dbReference>
<accession>A0ABQ4WNY9</accession>
<reference evidence="2" key="1">
    <citation type="journal article" date="2022" name="Int. J. Mol. Sci.">
        <title>Draft Genome of Tanacetum Coccineum: Genomic Comparison of Closely Related Tanacetum-Family Plants.</title>
        <authorList>
            <person name="Yamashiro T."/>
            <person name="Shiraishi A."/>
            <person name="Nakayama K."/>
            <person name="Satake H."/>
        </authorList>
    </citation>
    <scope>NUCLEOTIDE SEQUENCE</scope>
</reference>
<dbReference type="InterPro" id="IPR000477">
    <property type="entry name" value="RT_dom"/>
</dbReference>
<protein>
    <recommendedName>
        <fullName evidence="1">Reverse transcriptase domain-containing protein</fullName>
    </recommendedName>
</protein>
<dbReference type="InterPro" id="IPR043502">
    <property type="entry name" value="DNA/RNA_pol_sf"/>
</dbReference>
<organism evidence="2 3">
    <name type="scientific">Tanacetum coccineum</name>
    <dbReference type="NCBI Taxonomy" id="301880"/>
    <lineage>
        <taxon>Eukaryota</taxon>
        <taxon>Viridiplantae</taxon>
        <taxon>Streptophyta</taxon>
        <taxon>Embryophyta</taxon>
        <taxon>Tracheophyta</taxon>
        <taxon>Spermatophyta</taxon>
        <taxon>Magnoliopsida</taxon>
        <taxon>eudicotyledons</taxon>
        <taxon>Gunneridae</taxon>
        <taxon>Pentapetalae</taxon>
        <taxon>asterids</taxon>
        <taxon>campanulids</taxon>
        <taxon>Asterales</taxon>
        <taxon>Asteraceae</taxon>
        <taxon>Asteroideae</taxon>
        <taxon>Anthemideae</taxon>
        <taxon>Anthemidinae</taxon>
        <taxon>Tanacetum</taxon>
    </lineage>
</organism>
<dbReference type="Proteomes" id="UP001151760">
    <property type="component" value="Unassembled WGS sequence"/>
</dbReference>
<dbReference type="InterPro" id="IPR036691">
    <property type="entry name" value="Endo/exonu/phosph_ase_sf"/>
</dbReference>
<dbReference type="PANTHER" id="PTHR33116">
    <property type="entry name" value="REVERSE TRANSCRIPTASE ZINC-BINDING DOMAIN-CONTAINING PROTEIN-RELATED-RELATED"/>
    <property type="match status" value="1"/>
</dbReference>
<sequence>MLRMTSLSSSLHNLYPSMNPLCLLLVEEPLSSTIHLDYWKLDNPSLNVIAIPFANGTGHTLEKIEIEYEWQPPRCATCKIFDHADEHCPKKMKTDAPTKVSNDGFVEVTRKNGKGKQHSHSRQIDGIRLTKPKPNYIYRSLNKLNNKKGETYHSHLNNKVDNHSSSTHSTSINEVETNVNEEATGDKNKGKNTFNMEEINMVSLKNSFDTLMEKDKILDMHTEPNIDIVNELVNSDSEEVEEVFVEKIKVAIQHSIGNENDVYKGASTPYDNVHDVSRIILGWNSDDVDITIISQEDQVIHARIFFKVDRKELFCSFIYAHNHYTRHRALWRNLNIHKLYVRGRPWYLLGDFNATLHLKDKAAGSSSVDIAMREFQECVQDIEISDVNSSGLKFTWNQKPKGMVMVILFKRLIGIWPVCKVVHGGWDTNVSGFWMFKVVKKLKGLKKPLRKLLYDQGNLHENVKHLRHELDEAQKALDTDPFNATIREDEAAYLHAFNDALLTEENRIDSITTASGTCVNGDQVPLAFIDHYMAFLGQQGDAHPFNSNDLFCNKLSDNVANHMIRTVCSQEIRDAIFSMGNDKSPGPDGYTAVFFKEAWDIIKPDVIKAVQEFFVNGTLLKELNHTIIALIPKVASPLKINDYRPISCCNILFKCISKIISNRMKDSLTTLISSNQSAFVLGRRITNNILLTQELMHNYHLDRAPPRCAFKVDIQKAYDTVDWCFLREVLIEFGFHPRMIGWIIECVSSTSFSISINGTLHGYFKGKRGLRQGDPISPYLFTFVMEVLTLMLHRRVRDSDTFTYHHNCSNLNIINLCFADDLFIFAHGDVNSVRVIMEALEEFKYASSLVPSLPKSTAYFCNVLNYIKLNILNVIPFEEGKLLVKYLGVPLVSSRLIYRDCKELVEKVKSRINDWKNKFLSFAEQLMRGFIWCQGDMRNGRAKVSWEAVCLPKNEGGLGLRKLNLRGRNFWYIPLRGNMSWGWRKILQVRALIRHFIWYRLGAGNMVSAWFDRWCSLSPLSQLVTPRDIHTGFNMSSKVWNQMKRSVRSVIVKLVFAASCYYIWQERNYRLFKNEKRSEDQVIEVIKSTVRLKLLSCKFKKTKNLWKLPSSLIRPTH</sequence>
<dbReference type="PANTHER" id="PTHR33116:SF78">
    <property type="entry name" value="OS12G0587133 PROTEIN"/>
    <property type="match status" value="1"/>
</dbReference>
<dbReference type="Pfam" id="PF00078">
    <property type="entry name" value="RVT_1"/>
    <property type="match status" value="1"/>
</dbReference>
<reference evidence="2" key="2">
    <citation type="submission" date="2022-01" db="EMBL/GenBank/DDBJ databases">
        <authorList>
            <person name="Yamashiro T."/>
            <person name="Shiraishi A."/>
            <person name="Satake H."/>
            <person name="Nakayama K."/>
        </authorList>
    </citation>
    <scope>NUCLEOTIDE SEQUENCE</scope>
</reference>
<dbReference type="PROSITE" id="PS50878">
    <property type="entry name" value="RT_POL"/>
    <property type="match status" value="1"/>
</dbReference>
<name>A0ABQ4WNY9_9ASTR</name>
<dbReference type="CDD" id="cd01650">
    <property type="entry name" value="RT_nLTR_like"/>
    <property type="match status" value="1"/>
</dbReference>
<dbReference type="SUPFAM" id="SSF56672">
    <property type="entry name" value="DNA/RNA polymerases"/>
    <property type="match status" value="1"/>
</dbReference>
<dbReference type="SUPFAM" id="SSF56219">
    <property type="entry name" value="DNase I-like"/>
    <property type="match status" value="1"/>
</dbReference>
<keyword evidence="3" id="KW-1185">Reference proteome</keyword>
<proteinExistence type="predicted"/>
<evidence type="ECO:0000313" key="2">
    <source>
        <dbReference type="EMBL" id="GJS54611.1"/>
    </source>
</evidence>
<comment type="caution">
    <text evidence="2">The sequence shown here is derived from an EMBL/GenBank/DDBJ whole genome shotgun (WGS) entry which is preliminary data.</text>
</comment>